<dbReference type="SUPFAM" id="SSF51430">
    <property type="entry name" value="NAD(P)-linked oxidoreductase"/>
    <property type="match status" value="1"/>
</dbReference>
<gene>
    <name evidence="3" type="ORF">PGB34_19120</name>
</gene>
<dbReference type="RefSeq" id="WP_271429703.1">
    <property type="nucleotide sequence ID" value="NZ_JAQIPB010000010.1"/>
</dbReference>
<feature type="domain" description="NADP-dependent oxidoreductase" evidence="2">
    <location>
        <begin position="17"/>
        <end position="313"/>
    </location>
</feature>
<protein>
    <submittedName>
        <fullName evidence="3">Aldo/keto reductase</fullName>
    </submittedName>
</protein>
<evidence type="ECO:0000313" key="3">
    <source>
        <dbReference type="EMBL" id="MDA7418487.1"/>
    </source>
</evidence>
<reference evidence="3" key="1">
    <citation type="submission" date="2023-01" db="EMBL/GenBank/DDBJ databases">
        <title>Xenophilus mangrovi sp. nov., isolated from soil of Mangrove nature reserve.</title>
        <authorList>
            <person name="Xu S."/>
            <person name="Liu Z."/>
            <person name="Xu Y."/>
        </authorList>
    </citation>
    <scope>NUCLEOTIDE SEQUENCE</scope>
    <source>
        <strain evidence="3">YW8</strain>
    </source>
</reference>
<comment type="caution">
    <text evidence="3">The sequence shown here is derived from an EMBL/GenBank/DDBJ whole genome shotgun (WGS) entry which is preliminary data.</text>
</comment>
<dbReference type="InterPro" id="IPR020471">
    <property type="entry name" value="AKR"/>
</dbReference>
<dbReference type="Proteomes" id="UP001212602">
    <property type="component" value="Unassembled WGS sequence"/>
</dbReference>
<evidence type="ECO:0000259" key="2">
    <source>
        <dbReference type="Pfam" id="PF00248"/>
    </source>
</evidence>
<keyword evidence="4" id="KW-1185">Reference proteome</keyword>
<dbReference type="PANTHER" id="PTHR43147">
    <property type="entry name" value="PROTEIN TAS"/>
    <property type="match status" value="1"/>
</dbReference>
<dbReference type="Pfam" id="PF00248">
    <property type="entry name" value="Aldo_ket_red"/>
    <property type="match status" value="1"/>
</dbReference>
<accession>A0AAE3T0R3</accession>
<organism evidence="3 4">
    <name type="scientific">Xenophilus arseniciresistens</name>
    <dbReference type="NCBI Taxonomy" id="1283306"/>
    <lineage>
        <taxon>Bacteria</taxon>
        <taxon>Pseudomonadati</taxon>
        <taxon>Pseudomonadota</taxon>
        <taxon>Betaproteobacteria</taxon>
        <taxon>Burkholderiales</taxon>
        <taxon>Comamonadaceae</taxon>
        <taxon>Xenophilus</taxon>
    </lineage>
</organism>
<dbReference type="GO" id="GO:0016491">
    <property type="term" value="F:oxidoreductase activity"/>
    <property type="evidence" value="ECO:0007669"/>
    <property type="project" value="InterPro"/>
</dbReference>
<proteinExistence type="predicted"/>
<dbReference type="EMBL" id="JAQIPB010000010">
    <property type="protein sequence ID" value="MDA7418487.1"/>
    <property type="molecule type" value="Genomic_DNA"/>
</dbReference>
<dbReference type="InterPro" id="IPR023210">
    <property type="entry name" value="NADP_OxRdtase_dom"/>
</dbReference>
<evidence type="ECO:0000313" key="4">
    <source>
        <dbReference type="Proteomes" id="UP001212602"/>
    </source>
</evidence>
<sequence length="362" mass="40545">MSIDTLTLAPDYTISRVAKGNWQLATRHGAPYAQEDAVEDMRRFVEAGINAFDCADHYVGVEDTIGVFRRKYPELGRQLRVSTKYTPDIDLIPRLTRRDVEIAVDTSLQRLGGERLDLVQFHWWDYDVPGCTQALLWLQEFQKAGKVAHIGTTNFDVAHLQEIVDAGVTLLTHQLQYSVMDLRPERGMVEFCRAHGIHLFCYGTIAGGFLSDKWLGQPDPPQPYANRSLVKYRLIVEEFGGWEAFQALLRALDGIAKKHGSSIAAVAARYVLDKPQVACALVGARDARHLDDTLAIFALQLDAQDRALLDSLAAAGDRIEGDCYSVERDKNSIHAKIMQMNQNTHGAPEKMELSPQLDALRR</sequence>
<dbReference type="PANTHER" id="PTHR43147:SF2">
    <property type="entry name" value="NADP-DEPENDENT OXIDOREDUCTASE DOMAIN-CONTAINING PROTEIN"/>
    <property type="match status" value="1"/>
</dbReference>
<dbReference type="CDD" id="cd19101">
    <property type="entry name" value="AKR_unchar"/>
    <property type="match status" value="1"/>
</dbReference>
<dbReference type="Gene3D" id="3.20.20.100">
    <property type="entry name" value="NADP-dependent oxidoreductase domain"/>
    <property type="match status" value="1"/>
</dbReference>
<name>A0AAE3T0R3_9BURK</name>
<feature type="region of interest" description="Disordered" evidence="1">
    <location>
        <begin position="343"/>
        <end position="362"/>
    </location>
</feature>
<evidence type="ECO:0000256" key="1">
    <source>
        <dbReference type="SAM" id="MobiDB-lite"/>
    </source>
</evidence>
<dbReference type="AlphaFoldDB" id="A0AAE3T0R3"/>
<dbReference type="InterPro" id="IPR036812">
    <property type="entry name" value="NAD(P)_OxRdtase_dom_sf"/>
</dbReference>
<dbReference type="PRINTS" id="PR00069">
    <property type="entry name" value="ALDKETRDTASE"/>
</dbReference>